<dbReference type="Gramene" id="KZM85377">
    <property type="protein sequence ID" value="KZM85377"/>
    <property type="gene ID" value="DCAR_027201"/>
</dbReference>
<sequence length="75" mass="8252">MPVYYKTLSLKRINDLDRAIGGINSGAPDVTHIESSDSEHSFRDSNDESGEIDEESIDDIVDVGESIYPKVLAPK</sequence>
<proteinExistence type="predicted"/>
<organism evidence="2">
    <name type="scientific">Daucus carota subsp. sativus</name>
    <name type="common">Carrot</name>
    <dbReference type="NCBI Taxonomy" id="79200"/>
    <lineage>
        <taxon>Eukaryota</taxon>
        <taxon>Viridiplantae</taxon>
        <taxon>Streptophyta</taxon>
        <taxon>Embryophyta</taxon>
        <taxon>Tracheophyta</taxon>
        <taxon>Spermatophyta</taxon>
        <taxon>Magnoliopsida</taxon>
        <taxon>eudicotyledons</taxon>
        <taxon>Gunneridae</taxon>
        <taxon>Pentapetalae</taxon>
        <taxon>asterids</taxon>
        <taxon>campanulids</taxon>
        <taxon>Apiales</taxon>
        <taxon>Apiaceae</taxon>
        <taxon>Apioideae</taxon>
        <taxon>Scandiceae</taxon>
        <taxon>Daucinae</taxon>
        <taxon>Daucus</taxon>
        <taxon>Daucus sect. Daucus</taxon>
    </lineage>
</organism>
<keyword evidence="4" id="KW-1185">Reference proteome</keyword>
<evidence type="ECO:0000256" key="1">
    <source>
        <dbReference type="SAM" id="MobiDB-lite"/>
    </source>
</evidence>
<protein>
    <submittedName>
        <fullName evidence="2">Uncharacterized protein</fullName>
    </submittedName>
</protein>
<dbReference type="AlphaFoldDB" id="A0A175YPU8"/>
<dbReference type="Proteomes" id="UP000077755">
    <property type="component" value="Chromosome 8"/>
</dbReference>
<evidence type="ECO:0000313" key="3">
    <source>
        <dbReference type="EMBL" id="WOH12841.1"/>
    </source>
</evidence>
<reference evidence="3" key="2">
    <citation type="submission" date="2022-03" db="EMBL/GenBank/DDBJ databases">
        <title>Draft title - Genomic analysis of global carrot germplasm unveils the trajectory of domestication and the origin of high carotenoid orange carrot.</title>
        <authorList>
            <person name="Iorizzo M."/>
            <person name="Ellison S."/>
            <person name="Senalik D."/>
            <person name="Macko-Podgorni A."/>
            <person name="Grzebelus D."/>
            <person name="Bostan H."/>
            <person name="Rolling W."/>
            <person name="Curaba J."/>
            <person name="Simon P."/>
        </authorList>
    </citation>
    <scope>NUCLEOTIDE SEQUENCE</scope>
    <source>
        <tissue evidence="3">Leaf</tissue>
    </source>
</reference>
<reference evidence="2" key="1">
    <citation type="journal article" date="2016" name="Nat. Genet.">
        <title>A high-quality carrot genome assembly provides new insights into carotenoid accumulation and asterid genome evolution.</title>
        <authorList>
            <person name="Iorizzo M."/>
            <person name="Ellison S."/>
            <person name="Senalik D."/>
            <person name="Zeng P."/>
            <person name="Satapoomin P."/>
            <person name="Huang J."/>
            <person name="Bowman M."/>
            <person name="Iovene M."/>
            <person name="Sanseverino W."/>
            <person name="Cavagnaro P."/>
            <person name="Yildiz M."/>
            <person name="Macko-Podgorni A."/>
            <person name="Moranska E."/>
            <person name="Grzebelus E."/>
            <person name="Grzebelus D."/>
            <person name="Ashrafi H."/>
            <person name="Zheng Z."/>
            <person name="Cheng S."/>
            <person name="Spooner D."/>
            <person name="Van Deynze A."/>
            <person name="Simon P."/>
        </authorList>
    </citation>
    <scope>NUCLEOTIDE SEQUENCE [LARGE SCALE GENOMIC DNA]</scope>
    <source>
        <tissue evidence="2">Leaf</tissue>
    </source>
</reference>
<name>A0A175YPU8_DAUCS</name>
<evidence type="ECO:0000313" key="4">
    <source>
        <dbReference type="Proteomes" id="UP000077755"/>
    </source>
</evidence>
<dbReference type="EMBL" id="CP093350">
    <property type="protein sequence ID" value="WOH12841.1"/>
    <property type="molecule type" value="Genomic_DNA"/>
</dbReference>
<gene>
    <name evidence="2" type="ORF">DCAR_027201</name>
    <name evidence="3" type="ORF">DCAR_0832350</name>
</gene>
<dbReference type="EMBL" id="LNRQ01000008">
    <property type="protein sequence ID" value="KZM85377.1"/>
    <property type="molecule type" value="Genomic_DNA"/>
</dbReference>
<evidence type="ECO:0000313" key="2">
    <source>
        <dbReference type="EMBL" id="KZM85377.1"/>
    </source>
</evidence>
<accession>A0A175YPU8</accession>
<feature type="region of interest" description="Disordered" evidence="1">
    <location>
        <begin position="24"/>
        <end position="56"/>
    </location>
</feature>
<feature type="compositionally biased region" description="Acidic residues" evidence="1">
    <location>
        <begin position="47"/>
        <end position="56"/>
    </location>
</feature>
<feature type="compositionally biased region" description="Basic and acidic residues" evidence="1">
    <location>
        <begin position="31"/>
        <end position="46"/>
    </location>
</feature>